<reference evidence="1" key="1">
    <citation type="submission" date="2019-06" db="EMBL/GenBank/DDBJ databases">
        <authorList>
            <person name="Zheng W."/>
        </authorList>
    </citation>
    <scope>NUCLEOTIDE SEQUENCE</scope>
    <source>
        <strain evidence="1">QDHG01</strain>
    </source>
</reference>
<name>A0A8J8SZG9_HALGN</name>
<dbReference type="Pfam" id="PF02466">
    <property type="entry name" value="Tim17"/>
    <property type="match status" value="1"/>
</dbReference>
<dbReference type="EMBL" id="RRYP01014462">
    <property type="protein sequence ID" value="TNV75966.1"/>
    <property type="molecule type" value="Genomic_DNA"/>
</dbReference>
<evidence type="ECO:0008006" key="3">
    <source>
        <dbReference type="Google" id="ProtNLM"/>
    </source>
</evidence>
<dbReference type="AlphaFoldDB" id="A0A8J8SZG9"/>
<proteinExistence type="predicted"/>
<organism evidence="1 2">
    <name type="scientific">Halteria grandinella</name>
    <dbReference type="NCBI Taxonomy" id="5974"/>
    <lineage>
        <taxon>Eukaryota</taxon>
        <taxon>Sar</taxon>
        <taxon>Alveolata</taxon>
        <taxon>Ciliophora</taxon>
        <taxon>Intramacronucleata</taxon>
        <taxon>Spirotrichea</taxon>
        <taxon>Stichotrichia</taxon>
        <taxon>Sporadotrichida</taxon>
        <taxon>Halteriidae</taxon>
        <taxon>Halteria</taxon>
    </lineage>
</organism>
<keyword evidence="2" id="KW-1185">Reference proteome</keyword>
<dbReference type="Proteomes" id="UP000785679">
    <property type="component" value="Unassembled WGS sequence"/>
</dbReference>
<accession>A0A8J8SZG9</accession>
<protein>
    <recommendedName>
        <fullName evidence="3">Peroxisomal membrane protein 4</fullName>
    </recommendedName>
</protein>
<dbReference type="OrthoDB" id="39659at2759"/>
<comment type="caution">
    <text evidence="1">The sequence shown here is derived from an EMBL/GenBank/DDBJ whole genome shotgun (WGS) entry which is preliminary data.</text>
</comment>
<evidence type="ECO:0000313" key="1">
    <source>
        <dbReference type="EMBL" id="TNV75966.1"/>
    </source>
</evidence>
<dbReference type="GO" id="GO:0005778">
    <property type="term" value="C:peroxisomal membrane"/>
    <property type="evidence" value="ECO:0007669"/>
    <property type="project" value="TreeGrafter"/>
</dbReference>
<sequence>MEFAEDCIIDDHVSPLEPLSCDLVRQQSFTSLQESQQSQEAQQTPPPFKHPCSHHSCTIAAIRGLRNGLYFGGKVRFAHTLVMNILFRKNSGGLKSRLRLALLLSWQHGRNLGGFVLIYKVVHCSLLQTFKRKHPIFAFIAGAVSAMIIWRDPSKVNKQICFYLLSRIIEGILIKLQKIGLLPQWDGFGLISVLCWASIMFLFESDQTVLQGSIQRNMTHIYKESDLQTGSGLLQLMSW</sequence>
<dbReference type="InterPro" id="IPR019531">
    <property type="entry name" value="Pmp4"/>
</dbReference>
<dbReference type="PANTHER" id="PTHR15460:SF3">
    <property type="entry name" value="PEROXISOMAL MEMBRANE PROTEIN 4"/>
    <property type="match status" value="1"/>
</dbReference>
<dbReference type="PANTHER" id="PTHR15460">
    <property type="entry name" value="PEROXISOMAL MEMBRANE PROTEIN 4"/>
    <property type="match status" value="1"/>
</dbReference>
<gene>
    <name evidence="1" type="ORF">FGO68_gene9575</name>
</gene>
<evidence type="ECO:0000313" key="2">
    <source>
        <dbReference type="Proteomes" id="UP000785679"/>
    </source>
</evidence>